<keyword evidence="1" id="KW-0560">Oxidoreductase</keyword>
<dbReference type="PANTHER" id="PTHR47534:SF3">
    <property type="entry name" value="ALCOHOL DEHYDROGENASE-LIKE C-TERMINAL DOMAIN-CONTAINING PROTEIN"/>
    <property type="match status" value="1"/>
</dbReference>
<evidence type="ECO:0000313" key="2">
    <source>
        <dbReference type="EMBL" id="KAF2995347.1"/>
    </source>
</evidence>
<dbReference type="EMBL" id="SWKU01000033">
    <property type="protein sequence ID" value="KAF2995347.1"/>
    <property type="molecule type" value="Genomic_DNA"/>
</dbReference>
<dbReference type="OrthoDB" id="2898509at2759"/>
<accession>A0A9P4T553</accession>
<dbReference type="GO" id="GO:0016491">
    <property type="term" value="F:oxidoreductase activity"/>
    <property type="evidence" value="ECO:0007669"/>
    <property type="project" value="UniProtKB-KW"/>
</dbReference>
<comment type="caution">
    <text evidence="2">The sequence shown here is derived from an EMBL/GenBank/DDBJ whole genome shotgun (WGS) entry which is preliminary data.</text>
</comment>
<dbReference type="SUPFAM" id="SSF51735">
    <property type="entry name" value="NAD(P)-binding Rossmann-fold domains"/>
    <property type="match status" value="1"/>
</dbReference>
<dbReference type="InterPro" id="IPR052228">
    <property type="entry name" value="Sec_Metab_Biosynth_Oxidored"/>
</dbReference>
<gene>
    <name evidence="2" type="ORF">E8E13_002415</name>
</gene>
<evidence type="ECO:0000313" key="3">
    <source>
        <dbReference type="Proteomes" id="UP000801428"/>
    </source>
</evidence>
<proteinExistence type="predicted"/>
<evidence type="ECO:0008006" key="4">
    <source>
        <dbReference type="Google" id="ProtNLM"/>
    </source>
</evidence>
<dbReference type="Proteomes" id="UP000801428">
    <property type="component" value="Unassembled WGS sequence"/>
</dbReference>
<protein>
    <recommendedName>
        <fullName evidence="4">NAD(P)-binding protein</fullName>
    </recommendedName>
</protein>
<keyword evidence="3" id="KW-1185">Reference proteome</keyword>
<organism evidence="2 3">
    <name type="scientific">Curvularia kusanoi</name>
    <name type="common">Cochliobolus kusanoi</name>
    <dbReference type="NCBI Taxonomy" id="90978"/>
    <lineage>
        <taxon>Eukaryota</taxon>
        <taxon>Fungi</taxon>
        <taxon>Dikarya</taxon>
        <taxon>Ascomycota</taxon>
        <taxon>Pezizomycotina</taxon>
        <taxon>Dothideomycetes</taxon>
        <taxon>Pleosporomycetidae</taxon>
        <taxon>Pleosporales</taxon>
        <taxon>Pleosporineae</taxon>
        <taxon>Pleosporaceae</taxon>
        <taxon>Curvularia</taxon>
    </lineage>
</organism>
<dbReference type="Gene3D" id="3.40.50.720">
    <property type="entry name" value="NAD(P)-binding Rossmann-like Domain"/>
    <property type="match status" value="1"/>
</dbReference>
<evidence type="ECO:0000256" key="1">
    <source>
        <dbReference type="ARBA" id="ARBA00023002"/>
    </source>
</evidence>
<sequence length="348" mass="37953">MPDLKTIRAGIAKLPEGPPLVIALIGATSGIGANVARAWARTFSKNGSKLRVYIVGRNAVRAEALLKYGRDNSPGSDWRFVQANDLSLLGEVDAISKTILQQEEEAPFAEGPPRLDALYLSAALSPLQESKVTSEGLDAQMSLLYYSRLRFIHNLTPLLLAPPSPSHVISIFAGNMEDSLKQDSDGIGTPASSDYGITSVRRNTTFMKTFYFESLAEKHAGKISFVHIYPGLVDGEGFYSDVQPKWFRAVWPVFKVLLSWYMTSGEVCGEVMVFLATARYPAKGSGETGKLGVAHSSQRELGGGAYAVGQRGDESKKVSWARQRKEDTGKRVWEHTTGILEKIGAKIP</sequence>
<dbReference type="AlphaFoldDB" id="A0A9P4T553"/>
<reference evidence="2" key="1">
    <citation type="submission" date="2019-04" db="EMBL/GenBank/DDBJ databases">
        <title>Sequencing of skin fungus with MAO and IRED activity.</title>
        <authorList>
            <person name="Marsaioli A.J."/>
            <person name="Bonatto J.M.C."/>
            <person name="Reis Junior O."/>
        </authorList>
    </citation>
    <scope>NUCLEOTIDE SEQUENCE</scope>
    <source>
        <strain evidence="2">30M1</strain>
    </source>
</reference>
<dbReference type="PANTHER" id="PTHR47534">
    <property type="entry name" value="YALI0E05731P"/>
    <property type="match status" value="1"/>
</dbReference>
<name>A0A9P4T553_CURKU</name>
<dbReference type="InterPro" id="IPR036291">
    <property type="entry name" value="NAD(P)-bd_dom_sf"/>
</dbReference>